<dbReference type="Proteomes" id="UP000625804">
    <property type="component" value="Unassembled WGS sequence"/>
</dbReference>
<dbReference type="EMBL" id="JABTTE010000002">
    <property type="protein sequence ID" value="NSL50783.1"/>
    <property type="molecule type" value="Genomic_DNA"/>
</dbReference>
<keyword evidence="11" id="KW-1185">Reference proteome</keyword>
<reference evidence="10" key="1">
    <citation type="submission" date="2020-06" db="EMBL/GenBank/DDBJ databases">
        <title>A novel thermopfilic bacterium from Erzurum, Turkey.</title>
        <authorList>
            <person name="Adiguzel A."/>
            <person name="Ay H."/>
            <person name="Baltaci M.O."/>
        </authorList>
    </citation>
    <scope>NUCLEOTIDE SEQUENCE</scope>
    <source>
        <strain evidence="10">P2</strain>
    </source>
</reference>
<evidence type="ECO:0000256" key="4">
    <source>
        <dbReference type="ARBA" id="ARBA00022692"/>
    </source>
</evidence>
<dbReference type="AlphaFoldDB" id="A0A8J8KB81"/>
<keyword evidence="6 8" id="KW-0472">Membrane</keyword>
<protein>
    <recommendedName>
        <fullName evidence="8">Cell division protein DivIB</fullName>
    </recommendedName>
</protein>
<feature type="domain" description="POTRA" evidence="9">
    <location>
        <begin position="50"/>
        <end position="118"/>
    </location>
</feature>
<evidence type="ECO:0000259" key="9">
    <source>
        <dbReference type="PROSITE" id="PS51779"/>
    </source>
</evidence>
<dbReference type="GO" id="GO:0005886">
    <property type="term" value="C:plasma membrane"/>
    <property type="evidence" value="ECO:0007669"/>
    <property type="project" value="UniProtKB-SubCell"/>
</dbReference>
<dbReference type="GO" id="GO:0043093">
    <property type="term" value="P:FtsZ-dependent cytokinesis"/>
    <property type="evidence" value="ECO:0007669"/>
    <property type="project" value="UniProtKB-UniRule"/>
</dbReference>
<keyword evidence="2 8" id="KW-1003">Cell membrane</keyword>
<evidence type="ECO:0000256" key="3">
    <source>
        <dbReference type="ARBA" id="ARBA00022618"/>
    </source>
</evidence>
<dbReference type="Pfam" id="PF08478">
    <property type="entry name" value="POTRA_1"/>
    <property type="match status" value="1"/>
</dbReference>
<evidence type="ECO:0000313" key="10">
    <source>
        <dbReference type="EMBL" id="NSL50783.1"/>
    </source>
</evidence>
<organism evidence="10 11">
    <name type="scientific">Calidifontibacillus erzurumensis</name>
    <dbReference type="NCBI Taxonomy" id="2741433"/>
    <lineage>
        <taxon>Bacteria</taxon>
        <taxon>Bacillati</taxon>
        <taxon>Bacillota</taxon>
        <taxon>Bacilli</taxon>
        <taxon>Bacillales</taxon>
        <taxon>Bacillaceae</taxon>
        <taxon>Calidifontibacillus/Schinkia group</taxon>
        <taxon>Calidifontibacillus</taxon>
    </lineage>
</organism>
<evidence type="ECO:0000256" key="5">
    <source>
        <dbReference type="ARBA" id="ARBA00022989"/>
    </source>
</evidence>
<keyword evidence="3 8" id="KW-0132">Cell division</keyword>
<comment type="subcellular location">
    <subcellularLocation>
        <location evidence="8">Cell membrane</location>
        <topology evidence="8">Single-pass type II membrane protein</topology>
    </subcellularLocation>
    <subcellularLocation>
        <location evidence="1">Membrane</location>
    </subcellularLocation>
    <text evidence="8">Localizes to the division septum.</text>
</comment>
<dbReference type="Pfam" id="PF03799">
    <property type="entry name" value="FtsQ_DivIB_C"/>
    <property type="match status" value="1"/>
</dbReference>
<dbReference type="PROSITE" id="PS51779">
    <property type="entry name" value="POTRA"/>
    <property type="match status" value="1"/>
</dbReference>
<keyword evidence="4 8" id="KW-0812">Transmembrane</keyword>
<dbReference type="HAMAP" id="MF_00912">
    <property type="entry name" value="DivIB"/>
    <property type="match status" value="1"/>
</dbReference>
<dbReference type="InterPro" id="IPR034746">
    <property type="entry name" value="POTRA"/>
</dbReference>
<keyword evidence="7 8" id="KW-0131">Cell cycle</keyword>
<sequence>MSNNKVIAIEDRIPKLKQMRRQKANRRFILYISLFFVLMLIIIYFQSPLSKVQSIQVSGNIHVRSNEIIKLSGLQIGTNFWKIDLDDITKKVKEHEEISSVKVTRKFPNEIQIVVKEYERVAYLIKGTHYFPILETGKILKKDKLENIPVDAPYLMNWDQSEELQEMAAELRLVPPSILNRISEIHLTPEKADPLHITLFMNDGHEVSATIRDFANKIKNYPMIIEHLPKGQAGIIHLEVGSYFEAYGKSGDEEIESER</sequence>
<evidence type="ECO:0000313" key="11">
    <source>
        <dbReference type="Proteomes" id="UP000625804"/>
    </source>
</evidence>
<dbReference type="InterPro" id="IPR026580">
    <property type="entry name" value="DivIB"/>
</dbReference>
<dbReference type="InterPro" id="IPR005548">
    <property type="entry name" value="Cell_div_FtsQ/DivIB_C"/>
</dbReference>
<proteinExistence type="inferred from homology"/>
<comment type="similarity">
    <text evidence="8">Belongs to the FtsQ/DivIB family. DivIB subfamily.</text>
</comment>
<gene>
    <name evidence="8" type="primary">divIB</name>
    <name evidence="10" type="ORF">HR057_03270</name>
</gene>
<evidence type="ECO:0000256" key="2">
    <source>
        <dbReference type="ARBA" id="ARBA00022475"/>
    </source>
</evidence>
<comment type="caution">
    <text evidence="10">The sequence shown here is derived from an EMBL/GenBank/DDBJ whole genome shotgun (WGS) entry which is preliminary data.</text>
</comment>
<dbReference type="InterPro" id="IPR013685">
    <property type="entry name" value="POTRA_FtsQ_type"/>
</dbReference>
<dbReference type="InterPro" id="IPR050487">
    <property type="entry name" value="FtsQ_DivIB"/>
</dbReference>
<accession>A0A8J8KB81</accession>
<keyword evidence="5 8" id="KW-1133">Transmembrane helix</keyword>
<feature type="transmembrane region" description="Helical" evidence="8">
    <location>
        <begin position="28"/>
        <end position="45"/>
    </location>
</feature>
<dbReference type="PANTHER" id="PTHR37820:SF1">
    <property type="entry name" value="CELL DIVISION PROTEIN FTSQ"/>
    <property type="match status" value="1"/>
</dbReference>
<dbReference type="Gene3D" id="3.40.50.10960">
    <property type="match status" value="1"/>
</dbReference>
<evidence type="ECO:0000256" key="7">
    <source>
        <dbReference type="ARBA" id="ARBA00023306"/>
    </source>
</evidence>
<evidence type="ECO:0000256" key="8">
    <source>
        <dbReference type="HAMAP-Rule" id="MF_00912"/>
    </source>
</evidence>
<comment type="function">
    <text evidence="8">Cell division protein that may be involved in stabilizing or promoting the assembly of the division complex.</text>
</comment>
<dbReference type="Gene3D" id="3.10.20.310">
    <property type="entry name" value="membrane protein fhac"/>
    <property type="match status" value="1"/>
</dbReference>
<dbReference type="GO" id="GO:0032153">
    <property type="term" value="C:cell division site"/>
    <property type="evidence" value="ECO:0007669"/>
    <property type="project" value="UniProtKB-UniRule"/>
</dbReference>
<evidence type="ECO:0000256" key="1">
    <source>
        <dbReference type="ARBA" id="ARBA00004370"/>
    </source>
</evidence>
<dbReference type="PANTHER" id="PTHR37820">
    <property type="entry name" value="CELL DIVISION PROTEIN DIVIB"/>
    <property type="match status" value="1"/>
</dbReference>
<name>A0A8J8KB81_9BACI</name>
<evidence type="ECO:0000256" key="6">
    <source>
        <dbReference type="ARBA" id="ARBA00023136"/>
    </source>
</evidence>
<dbReference type="RefSeq" id="WP_173729969.1">
    <property type="nucleotide sequence ID" value="NZ_JABTTE010000002.1"/>
</dbReference>